<gene>
    <name evidence="5" type="ORF">ACFSOX_07420</name>
</gene>
<feature type="domain" description="BON" evidence="3">
    <location>
        <begin position="156"/>
        <end position="224"/>
    </location>
</feature>
<dbReference type="InterPro" id="IPR007055">
    <property type="entry name" value="BON_dom"/>
</dbReference>
<dbReference type="Pfam" id="PF04972">
    <property type="entry name" value="BON"/>
    <property type="match status" value="1"/>
</dbReference>
<proteinExistence type="predicted"/>
<dbReference type="PROSITE" id="PS50914">
    <property type="entry name" value="BON"/>
    <property type="match status" value="1"/>
</dbReference>
<dbReference type="SMART" id="SM00116">
    <property type="entry name" value="CBS"/>
    <property type="match status" value="2"/>
</dbReference>
<dbReference type="RefSeq" id="WP_378477162.1">
    <property type="nucleotide sequence ID" value="NZ_JBHUIW010000006.1"/>
</dbReference>
<dbReference type="CDD" id="cd04586">
    <property type="entry name" value="CBS_pair_BON_assoc"/>
    <property type="match status" value="1"/>
</dbReference>
<dbReference type="PIRSF" id="PIRSF036990">
    <property type="entry name" value="UCP036990_CBS_BON"/>
    <property type="match status" value="1"/>
</dbReference>
<evidence type="ECO:0000259" key="4">
    <source>
        <dbReference type="PROSITE" id="PS51371"/>
    </source>
</evidence>
<dbReference type="Pfam" id="PF00571">
    <property type="entry name" value="CBS"/>
    <property type="match status" value="2"/>
</dbReference>
<evidence type="ECO:0000313" key="5">
    <source>
        <dbReference type="EMBL" id="MFD2181976.1"/>
    </source>
</evidence>
<accession>A0ABW5AIF4</accession>
<dbReference type="PANTHER" id="PTHR43080:SF26">
    <property type="entry name" value="REGULATORY PROTEIN"/>
    <property type="match status" value="1"/>
</dbReference>
<dbReference type="Gene3D" id="3.10.580.10">
    <property type="entry name" value="CBS-domain"/>
    <property type="match status" value="1"/>
</dbReference>
<dbReference type="SUPFAM" id="SSF54631">
    <property type="entry name" value="CBS-domain pair"/>
    <property type="match status" value="1"/>
</dbReference>
<name>A0ABW5AIF4_9BRAD</name>
<organism evidence="5 6">
    <name type="scientific">Rhodoplanes azumiensis</name>
    <dbReference type="NCBI Taxonomy" id="1897628"/>
    <lineage>
        <taxon>Bacteria</taxon>
        <taxon>Pseudomonadati</taxon>
        <taxon>Pseudomonadota</taxon>
        <taxon>Alphaproteobacteria</taxon>
        <taxon>Hyphomicrobiales</taxon>
        <taxon>Nitrobacteraceae</taxon>
        <taxon>Rhodoplanes</taxon>
    </lineage>
</organism>
<dbReference type="InterPro" id="IPR051257">
    <property type="entry name" value="Diverse_CBS-Domain"/>
</dbReference>
<dbReference type="PANTHER" id="PTHR43080">
    <property type="entry name" value="CBS DOMAIN-CONTAINING PROTEIN CBSX3, MITOCHONDRIAL"/>
    <property type="match status" value="1"/>
</dbReference>
<feature type="domain" description="CBS" evidence="4">
    <location>
        <begin position="7"/>
        <end position="63"/>
    </location>
</feature>
<dbReference type="InterPro" id="IPR000644">
    <property type="entry name" value="CBS_dom"/>
</dbReference>
<protein>
    <submittedName>
        <fullName evidence="5">CBS domain-containing protein</fullName>
    </submittedName>
</protein>
<keyword evidence="1 2" id="KW-0129">CBS domain</keyword>
<sequence>MKARDVMTSRVLTIAPEASIEEAIRLMLDNRISGLPVVDATGALVGIVTEGDFLRRAETGTARKRPRWLEFLVGPQNLATDYVRSHGRRVEEVMTRTPVTVDEDAGLDAVVSIMERKRVKRVPVVRGRQVVGIVSRANLLHALACVSRDLPDAPAGDAEIRTRVMAEIARQPWAPVALVDVVVKDGIVELWGSITESKQGEGLTVLAENVPGVKGVVSHLAWIEPMSGLVISEPDAPPTRKAG</sequence>
<comment type="caution">
    <text evidence="5">The sequence shown here is derived from an EMBL/GenBank/DDBJ whole genome shotgun (WGS) entry which is preliminary data.</text>
</comment>
<reference evidence="6" key="1">
    <citation type="journal article" date="2019" name="Int. J. Syst. Evol. Microbiol.">
        <title>The Global Catalogue of Microorganisms (GCM) 10K type strain sequencing project: providing services to taxonomists for standard genome sequencing and annotation.</title>
        <authorList>
            <consortium name="The Broad Institute Genomics Platform"/>
            <consortium name="The Broad Institute Genome Sequencing Center for Infectious Disease"/>
            <person name="Wu L."/>
            <person name="Ma J."/>
        </authorList>
    </citation>
    <scope>NUCLEOTIDE SEQUENCE [LARGE SCALE GENOMIC DNA]</scope>
    <source>
        <strain evidence="6">CGMCC 1.6774</strain>
    </source>
</reference>
<evidence type="ECO:0000256" key="1">
    <source>
        <dbReference type="ARBA" id="ARBA00023122"/>
    </source>
</evidence>
<dbReference type="InterPro" id="IPR017080">
    <property type="entry name" value="UCP036990_CBS_BON"/>
</dbReference>
<evidence type="ECO:0000256" key="2">
    <source>
        <dbReference type="PROSITE-ProRule" id="PRU00703"/>
    </source>
</evidence>
<evidence type="ECO:0000313" key="6">
    <source>
        <dbReference type="Proteomes" id="UP001597314"/>
    </source>
</evidence>
<dbReference type="Proteomes" id="UP001597314">
    <property type="component" value="Unassembled WGS sequence"/>
</dbReference>
<evidence type="ECO:0000259" key="3">
    <source>
        <dbReference type="PROSITE" id="PS50914"/>
    </source>
</evidence>
<feature type="domain" description="CBS" evidence="4">
    <location>
        <begin position="94"/>
        <end position="150"/>
    </location>
</feature>
<dbReference type="EMBL" id="JBHUIW010000006">
    <property type="protein sequence ID" value="MFD2181976.1"/>
    <property type="molecule type" value="Genomic_DNA"/>
</dbReference>
<dbReference type="Gene3D" id="3.30.1340.30">
    <property type="match status" value="1"/>
</dbReference>
<dbReference type="PROSITE" id="PS51371">
    <property type="entry name" value="CBS"/>
    <property type="match status" value="2"/>
</dbReference>
<keyword evidence="6" id="KW-1185">Reference proteome</keyword>
<dbReference type="InterPro" id="IPR046342">
    <property type="entry name" value="CBS_dom_sf"/>
</dbReference>